<proteinExistence type="predicted"/>
<accession>A0A1F4UD43</accession>
<evidence type="ECO:0000313" key="2">
    <source>
        <dbReference type="Proteomes" id="UP000177025"/>
    </source>
</evidence>
<gene>
    <name evidence="1" type="ORF">A2Y85_06190</name>
</gene>
<sequence length="115" mass="13825">MKIGETLYVADRNAWRKWLIKNHNKKKEIWLIYYKKNSGKKRIPYDDAVEEALCFGWIDSIVKTIDTEKYAQKFTPRNRRSVWSKINVDRMKRMIKQGKMTEAGSAVFDETRKEY</sequence>
<dbReference type="AlphaFoldDB" id="A0A1F4UD43"/>
<organism evidence="1 2">
    <name type="scientific">candidate division WOR-3 bacterium RBG_13_43_14</name>
    <dbReference type="NCBI Taxonomy" id="1802590"/>
    <lineage>
        <taxon>Bacteria</taxon>
        <taxon>Bacteria division WOR-3</taxon>
    </lineage>
</organism>
<dbReference type="EMBL" id="MEUM01000049">
    <property type="protein sequence ID" value="OGC42851.1"/>
    <property type="molecule type" value="Genomic_DNA"/>
</dbReference>
<name>A0A1F4UD43_UNCW3</name>
<dbReference type="Proteomes" id="UP000177025">
    <property type="component" value="Unassembled WGS sequence"/>
</dbReference>
<comment type="caution">
    <text evidence="1">The sequence shown here is derived from an EMBL/GenBank/DDBJ whole genome shotgun (WGS) entry which is preliminary data.</text>
</comment>
<protein>
    <recommendedName>
        <fullName evidence="3">Bacteriocin-protection protein, YdeI/OmpD-associated family</fullName>
    </recommendedName>
</protein>
<reference evidence="1 2" key="1">
    <citation type="journal article" date="2016" name="Nat. Commun.">
        <title>Thousands of microbial genomes shed light on interconnected biogeochemical processes in an aquifer system.</title>
        <authorList>
            <person name="Anantharaman K."/>
            <person name="Brown C.T."/>
            <person name="Hug L.A."/>
            <person name="Sharon I."/>
            <person name="Castelle C.J."/>
            <person name="Probst A.J."/>
            <person name="Thomas B.C."/>
            <person name="Singh A."/>
            <person name="Wilkins M.J."/>
            <person name="Karaoz U."/>
            <person name="Brodie E.L."/>
            <person name="Williams K.H."/>
            <person name="Hubbard S.S."/>
            <person name="Banfield J.F."/>
        </authorList>
    </citation>
    <scope>NUCLEOTIDE SEQUENCE [LARGE SCALE GENOMIC DNA]</scope>
</reference>
<evidence type="ECO:0000313" key="1">
    <source>
        <dbReference type="EMBL" id="OGC42851.1"/>
    </source>
</evidence>
<evidence type="ECO:0008006" key="3">
    <source>
        <dbReference type="Google" id="ProtNLM"/>
    </source>
</evidence>